<dbReference type="InterPro" id="IPR001608">
    <property type="entry name" value="Ala_racemase_N"/>
</dbReference>
<dbReference type="InterPro" id="IPR013221">
    <property type="entry name" value="Mur_ligase_cen"/>
</dbReference>
<dbReference type="InterPro" id="IPR029066">
    <property type="entry name" value="PLP-binding_barrel"/>
</dbReference>
<evidence type="ECO:0000313" key="12">
    <source>
        <dbReference type="EMBL" id="SCM59426.1"/>
    </source>
</evidence>
<dbReference type="SUPFAM" id="SSF53623">
    <property type="entry name" value="MurD-like peptide ligases, catalytic domain"/>
    <property type="match status" value="1"/>
</dbReference>
<dbReference type="EMBL" id="LT608328">
    <property type="protein sequence ID" value="SCM59426.1"/>
    <property type="molecule type" value="Genomic_DNA"/>
</dbReference>
<dbReference type="KEGG" id="pmuc:ING2E5A_2630"/>
<comment type="similarity">
    <text evidence="8">Belongs to the alanine racemase family.</text>
</comment>
<reference evidence="12 13" key="1">
    <citation type="submission" date="2016-08" db="EMBL/GenBank/DDBJ databases">
        <authorList>
            <person name="Seilhamer J.J."/>
        </authorList>
    </citation>
    <scope>NUCLEOTIDE SEQUENCE [LARGE SCALE GENOMIC DNA]</scope>
    <source>
        <strain evidence="12">ING2-E5A</strain>
    </source>
</reference>
<accession>A0A1G4GA49</accession>
<proteinExistence type="inferred from homology"/>
<dbReference type="CDD" id="cd00430">
    <property type="entry name" value="PLPDE_III_AR"/>
    <property type="match status" value="1"/>
</dbReference>
<comment type="cofactor">
    <cofactor evidence="2 8 9">
        <name>pyridoxal 5'-phosphate</name>
        <dbReference type="ChEBI" id="CHEBI:597326"/>
    </cofactor>
</comment>
<evidence type="ECO:0000256" key="5">
    <source>
        <dbReference type="ARBA" id="ARBA00022840"/>
    </source>
</evidence>
<evidence type="ECO:0000313" key="13">
    <source>
        <dbReference type="Proteomes" id="UP000178485"/>
    </source>
</evidence>
<keyword evidence="7 8" id="KW-0413">Isomerase</keyword>
<dbReference type="FunFam" id="3.20.20.10:FF:000002">
    <property type="entry name" value="Alanine racemase"/>
    <property type="match status" value="1"/>
</dbReference>
<dbReference type="Gene3D" id="3.40.1390.10">
    <property type="entry name" value="MurE/MurF, N-terminal domain"/>
    <property type="match status" value="1"/>
</dbReference>
<dbReference type="RefSeq" id="WP_071137717.1">
    <property type="nucleotide sequence ID" value="NZ_LT608328.1"/>
</dbReference>
<sequence>MKYSIQKIASILGIKNQYLLEGEITQLLTDSRKLNYPQETLFFAIETRQNDAHKFIADLYGSGVRNFVVTKILPEWKSFTDANFLKVGNTLHALQRVAAYHRKQFDIPVIGITGSNGKTVVKEWLYQLLEEDYNIVRSPRSYNSQTGVPLSVWELNQNATLAIFEAGISQPDEMKYLEQVIRPTIGVFTKLGEAHQENFSSQQQKCMEKLELFTNSNVVIFEEDNKIINQSADMMVLLQKAFCWSRKYPDAPLYIRKTEKNGERTTIHYSFLNFDYSVTIPFTDDASVENAISCLAVMLYLNVKPEKISERMMKLEPVAMRLDVRQGKNNCIIINDTYNSDINSIKIALDFQQQRKLERTMKKTLIISDILQTGLLPKSLYKYVAELVQHGRIEKLIGIGHDICENSEVFTVGEKFFFRSTEDFIRSEIWKSFENELILLKGSRKYHFEQINELLEQRVHETVLEVDLDALVHNFNFYKSRISPNTKLICMVKANGYGAGAVEIAKTLQYHRCPYFAVAVAEEGIELRKEGISTPIIVLNPEVNGFEELFSKDLEPEVYNFRILDAFIREAERRGITNYPIHVKIDTGMHRLGFLPAQIPELIGRLKSQKGLKVKSLFSHLAASESWMFDSFTQEQIATLEAAHREICSQLGYPVWKHILNSAGIERFIDAQWDMVRLGIGLYGVSASGLSGLRNVVTLKTTILQIQEIPNHETVGYGRKETLNRDTRIATIRIGYADGLDRKCGNRNGKVWINGKYAPIVGNVCMDLCMIDITGIDAKEGDTVVVFGENLPVLEVAESINTIPYEILTSISPRVKRVYVKE</sequence>
<evidence type="ECO:0000256" key="3">
    <source>
        <dbReference type="ARBA" id="ARBA00022598"/>
    </source>
</evidence>
<dbReference type="SUPFAM" id="SSF53244">
    <property type="entry name" value="MurD-like peptide ligases, peptide-binding domain"/>
    <property type="match status" value="1"/>
</dbReference>
<feature type="modified residue" description="N6-(pyridoxal phosphate)lysine" evidence="8 9">
    <location>
        <position position="493"/>
    </location>
</feature>
<dbReference type="NCBIfam" id="NF008897">
    <property type="entry name" value="PRK11930.1"/>
    <property type="match status" value="1"/>
</dbReference>
<dbReference type="Gene3D" id="2.40.37.10">
    <property type="entry name" value="Lyase, Ornithine Decarboxylase, Chain A, domain 1"/>
    <property type="match status" value="1"/>
</dbReference>
<evidence type="ECO:0000256" key="8">
    <source>
        <dbReference type="HAMAP-Rule" id="MF_01201"/>
    </source>
</evidence>
<dbReference type="InterPro" id="IPR051046">
    <property type="entry name" value="MurCDEF_CellWall_CoF430Synth"/>
</dbReference>
<feature type="domain" description="Alanine racemase C-terminal" evidence="11">
    <location>
        <begin position="696"/>
        <end position="820"/>
    </location>
</feature>
<evidence type="ECO:0000256" key="2">
    <source>
        <dbReference type="ARBA" id="ARBA00001933"/>
    </source>
</evidence>
<evidence type="ECO:0000256" key="9">
    <source>
        <dbReference type="PIRSR" id="PIRSR600821-50"/>
    </source>
</evidence>
<dbReference type="GO" id="GO:0030632">
    <property type="term" value="P:D-alanine biosynthetic process"/>
    <property type="evidence" value="ECO:0007669"/>
    <property type="project" value="UniProtKB-UniRule"/>
</dbReference>
<evidence type="ECO:0000256" key="6">
    <source>
        <dbReference type="ARBA" id="ARBA00022898"/>
    </source>
</evidence>
<comment type="catalytic activity">
    <reaction evidence="1 8">
        <text>L-alanine = D-alanine</text>
        <dbReference type="Rhea" id="RHEA:20249"/>
        <dbReference type="ChEBI" id="CHEBI:57416"/>
        <dbReference type="ChEBI" id="CHEBI:57972"/>
        <dbReference type="EC" id="5.1.1.1"/>
    </reaction>
</comment>
<dbReference type="Pfam" id="PF01168">
    <property type="entry name" value="Ala_racemase_N"/>
    <property type="match status" value="1"/>
</dbReference>
<evidence type="ECO:0000259" key="11">
    <source>
        <dbReference type="SMART" id="SM01005"/>
    </source>
</evidence>
<comment type="pathway">
    <text evidence="8">Amino-acid biosynthesis; D-alanine biosynthesis; D-alanine from L-alanine: step 1/1.</text>
</comment>
<dbReference type="PANTHER" id="PTHR43024">
    <property type="entry name" value="UDP-N-ACETYLMURAMOYL-TRIPEPTIDE--D-ALANYL-D-ALANINE LIGASE"/>
    <property type="match status" value="1"/>
</dbReference>
<dbReference type="Proteomes" id="UP000178485">
    <property type="component" value="Chromosome i"/>
</dbReference>
<dbReference type="SUPFAM" id="SSF63418">
    <property type="entry name" value="MurE/MurF N-terminal domain"/>
    <property type="match status" value="1"/>
</dbReference>
<dbReference type="InterPro" id="IPR036615">
    <property type="entry name" value="Mur_ligase_C_dom_sf"/>
</dbReference>
<dbReference type="GO" id="GO:0030170">
    <property type="term" value="F:pyridoxal phosphate binding"/>
    <property type="evidence" value="ECO:0007669"/>
    <property type="project" value="UniProtKB-UniRule"/>
</dbReference>
<dbReference type="PRINTS" id="PR00992">
    <property type="entry name" value="ALARACEMASE"/>
</dbReference>
<dbReference type="Gene3D" id="3.40.1190.10">
    <property type="entry name" value="Mur-like, catalytic domain"/>
    <property type="match status" value="1"/>
</dbReference>
<feature type="binding site" evidence="8 10">
    <location>
        <position position="766"/>
    </location>
    <ligand>
        <name>substrate</name>
    </ligand>
</feature>
<evidence type="ECO:0000256" key="10">
    <source>
        <dbReference type="PIRSR" id="PIRSR600821-52"/>
    </source>
</evidence>
<gene>
    <name evidence="12" type="primary">murF 3</name>
    <name evidence="12" type="ORF">ING2E5A_2630</name>
</gene>
<dbReference type="Gene3D" id="3.20.20.10">
    <property type="entry name" value="Alanine racemase"/>
    <property type="match status" value="1"/>
</dbReference>
<name>A0A1G4GA49_9BACT</name>
<dbReference type="InterPro" id="IPR000821">
    <property type="entry name" value="Ala_racemase"/>
</dbReference>
<protein>
    <recommendedName>
        <fullName evidence="8">Alanine racemase</fullName>
        <ecNumber evidence="8">5.1.1.1</ecNumber>
    </recommendedName>
</protein>
<dbReference type="HAMAP" id="MF_01201">
    <property type="entry name" value="Ala_racemase"/>
    <property type="match status" value="1"/>
</dbReference>
<dbReference type="SMART" id="SM01005">
    <property type="entry name" value="Ala_racemase_C"/>
    <property type="match status" value="1"/>
</dbReference>
<dbReference type="NCBIfam" id="TIGR00492">
    <property type="entry name" value="alr"/>
    <property type="match status" value="1"/>
</dbReference>
<dbReference type="Gene3D" id="3.90.190.20">
    <property type="entry name" value="Mur ligase, C-terminal domain"/>
    <property type="match status" value="1"/>
</dbReference>
<keyword evidence="3 12" id="KW-0436">Ligase</keyword>
<dbReference type="STRING" id="1642646.ING2E5A_2630"/>
<evidence type="ECO:0000256" key="1">
    <source>
        <dbReference type="ARBA" id="ARBA00000316"/>
    </source>
</evidence>
<dbReference type="GO" id="GO:0008784">
    <property type="term" value="F:alanine racemase activity"/>
    <property type="evidence" value="ECO:0007669"/>
    <property type="project" value="UniProtKB-UniRule"/>
</dbReference>
<dbReference type="GO" id="GO:0005524">
    <property type="term" value="F:ATP binding"/>
    <property type="evidence" value="ECO:0007669"/>
    <property type="project" value="UniProtKB-KW"/>
</dbReference>
<dbReference type="EC" id="5.1.1.1" evidence="8"/>
<dbReference type="InterPro" id="IPR011079">
    <property type="entry name" value="Ala_racemase_C"/>
</dbReference>
<dbReference type="PANTHER" id="PTHR43024:SF1">
    <property type="entry name" value="UDP-N-ACETYLMURAMOYL-TRIPEPTIDE--D-ALANYL-D-ALANINE LIGASE"/>
    <property type="match status" value="1"/>
</dbReference>
<dbReference type="InterPro" id="IPR036565">
    <property type="entry name" value="Mur-like_cat_sf"/>
</dbReference>
<dbReference type="GO" id="GO:0016881">
    <property type="term" value="F:acid-amino acid ligase activity"/>
    <property type="evidence" value="ECO:0007669"/>
    <property type="project" value="InterPro"/>
</dbReference>
<dbReference type="Pfam" id="PF00842">
    <property type="entry name" value="Ala_racemase_C"/>
    <property type="match status" value="1"/>
</dbReference>
<dbReference type="SUPFAM" id="SSF50621">
    <property type="entry name" value="Alanine racemase C-terminal domain-like"/>
    <property type="match status" value="1"/>
</dbReference>
<keyword evidence="5" id="KW-0067">ATP-binding</keyword>
<dbReference type="SUPFAM" id="SSF51419">
    <property type="entry name" value="PLP-binding barrel"/>
    <property type="match status" value="1"/>
</dbReference>
<evidence type="ECO:0000256" key="4">
    <source>
        <dbReference type="ARBA" id="ARBA00022741"/>
    </source>
</evidence>
<keyword evidence="13" id="KW-1185">Reference proteome</keyword>
<dbReference type="Pfam" id="PF08245">
    <property type="entry name" value="Mur_ligase_M"/>
    <property type="match status" value="1"/>
</dbReference>
<keyword evidence="6 8" id="KW-0663">Pyridoxal phosphate</keyword>
<feature type="active site" description="Proton acceptor; specific for D-alanine" evidence="8">
    <location>
        <position position="493"/>
    </location>
</feature>
<feature type="active site" description="Proton acceptor; specific for L-alanine" evidence="8">
    <location>
        <position position="717"/>
    </location>
</feature>
<keyword evidence="4" id="KW-0547">Nucleotide-binding</keyword>
<dbReference type="UniPathway" id="UPA00042">
    <property type="reaction ID" value="UER00497"/>
</dbReference>
<comment type="function">
    <text evidence="8">Catalyzes the interconversion of L-alanine and D-alanine. May also act on other amino acids.</text>
</comment>
<dbReference type="InterPro" id="IPR035911">
    <property type="entry name" value="MurE/MurF_N"/>
</dbReference>
<dbReference type="AlphaFoldDB" id="A0A1G4GA49"/>
<organism evidence="12 13">
    <name type="scientific">Petrimonas mucosa</name>
    <dbReference type="NCBI Taxonomy" id="1642646"/>
    <lineage>
        <taxon>Bacteria</taxon>
        <taxon>Pseudomonadati</taxon>
        <taxon>Bacteroidota</taxon>
        <taxon>Bacteroidia</taxon>
        <taxon>Bacteroidales</taxon>
        <taxon>Dysgonomonadaceae</taxon>
        <taxon>Petrimonas</taxon>
    </lineage>
</organism>
<evidence type="ECO:0000256" key="7">
    <source>
        <dbReference type="ARBA" id="ARBA00023235"/>
    </source>
</evidence>
<feature type="binding site" evidence="8 10">
    <location>
        <position position="591"/>
    </location>
    <ligand>
        <name>substrate</name>
    </ligand>
</feature>
<dbReference type="InterPro" id="IPR009006">
    <property type="entry name" value="Ala_racemase/Decarboxylase_C"/>
</dbReference>